<feature type="domain" description="Periplasmic binding protein" evidence="6">
    <location>
        <begin position="67"/>
        <end position="324"/>
    </location>
</feature>
<protein>
    <submittedName>
        <fullName evidence="7">LacI family transcriptional regulator</fullName>
    </submittedName>
</protein>
<dbReference type="Proteomes" id="UP000028525">
    <property type="component" value="Unassembled WGS sequence"/>
</dbReference>
<accession>A0A084JCF7</accession>
<feature type="signal peptide" evidence="5">
    <location>
        <begin position="1"/>
        <end position="20"/>
    </location>
</feature>
<feature type="region of interest" description="Disordered" evidence="4">
    <location>
        <begin position="28"/>
        <end position="56"/>
    </location>
</feature>
<evidence type="ECO:0000256" key="2">
    <source>
        <dbReference type="ARBA" id="ARBA00007639"/>
    </source>
</evidence>
<reference evidence="7 8" key="1">
    <citation type="submission" date="2014-07" db="EMBL/GenBank/DDBJ databases">
        <title>Draft genome of Clostridium celerecrescens 152B isolated from sediments associated with methane hydrate from Krishna Godavari basin.</title>
        <authorList>
            <person name="Honkalas V.S."/>
            <person name="Dabir A.P."/>
            <person name="Arora P."/>
            <person name="Dhakephalkar P.K."/>
        </authorList>
    </citation>
    <scope>NUCLEOTIDE SEQUENCE [LARGE SCALE GENOMIC DNA]</scope>
    <source>
        <strain evidence="7 8">152B</strain>
    </source>
</reference>
<evidence type="ECO:0000313" key="8">
    <source>
        <dbReference type="Proteomes" id="UP000028525"/>
    </source>
</evidence>
<dbReference type="CDD" id="cd06309">
    <property type="entry name" value="PBP1_galactofuranose_YtfQ-like"/>
    <property type="match status" value="1"/>
</dbReference>
<dbReference type="InterPro" id="IPR025997">
    <property type="entry name" value="SBP_2_dom"/>
</dbReference>
<feature type="compositionally biased region" description="Low complexity" evidence="4">
    <location>
        <begin position="28"/>
        <end position="46"/>
    </location>
</feature>
<name>A0A084JCF7_9FIRM</name>
<comment type="caution">
    <text evidence="7">The sequence shown here is derived from an EMBL/GenBank/DDBJ whole genome shotgun (WGS) entry which is preliminary data.</text>
</comment>
<keyword evidence="3 5" id="KW-0732">Signal</keyword>
<comment type="subcellular location">
    <subcellularLocation>
        <location evidence="1">Cell envelope</location>
    </subcellularLocation>
</comment>
<dbReference type="PANTHER" id="PTHR46847">
    <property type="entry name" value="D-ALLOSE-BINDING PERIPLASMIC PROTEIN-RELATED"/>
    <property type="match status" value="1"/>
</dbReference>
<evidence type="ECO:0000256" key="1">
    <source>
        <dbReference type="ARBA" id="ARBA00004196"/>
    </source>
</evidence>
<evidence type="ECO:0000313" key="7">
    <source>
        <dbReference type="EMBL" id="KEZ86641.1"/>
    </source>
</evidence>
<dbReference type="InterPro" id="IPR028082">
    <property type="entry name" value="Peripla_BP_I"/>
</dbReference>
<feature type="chain" id="PRO_5039386403" evidence="5">
    <location>
        <begin position="21"/>
        <end position="352"/>
    </location>
</feature>
<keyword evidence="8" id="KW-1185">Reference proteome</keyword>
<evidence type="ECO:0000259" key="6">
    <source>
        <dbReference type="Pfam" id="PF13407"/>
    </source>
</evidence>
<dbReference type="RefSeq" id="WP_038284656.1">
    <property type="nucleotide sequence ID" value="NZ_JPME01000042.1"/>
</dbReference>
<dbReference type="Gene3D" id="3.40.50.2300">
    <property type="match status" value="2"/>
</dbReference>
<dbReference type="Pfam" id="PF13407">
    <property type="entry name" value="Peripla_BP_4"/>
    <property type="match status" value="1"/>
</dbReference>
<organism evidence="7 8">
    <name type="scientific">Lacrimispora celerecrescens</name>
    <dbReference type="NCBI Taxonomy" id="29354"/>
    <lineage>
        <taxon>Bacteria</taxon>
        <taxon>Bacillati</taxon>
        <taxon>Bacillota</taxon>
        <taxon>Clostridia</taxon>
        <taxon>Lachnospirales</taxon>
        <taxon>Lachnospiraceae</taxon>
        <taxon>Lacrimispora</taxon>
    </lineage>
</organism>
<gene>
    <name evidence="7" type="ORF">IO98_22415</name>
</gene>
<evidence type="ECO:0000256" key="5">
    <source>
        <dbReference type="SAM" id="SignalP"/>
    </source>
</evidence>
<proteinExistence type="inferred from homology"/>
<dbReference type="EMBL" id="JPME01000042">
    <property type="protein sequence ID" value="KEZ86641.1"/>
    <property type="molecule type" value="Genomic_DNA"/>
</dbReference>
<dbReference type="STRING" id="29354.IO98_22415"/>
<dbReference type="PANTHER" id="PTHR46847:SF3">
    <property type="entry name" value="GALACTOFURANOSE-BINDING PROTEIN YTFQ"/>
    <property type="match status" value="1"/>
</dbReference>
<sequence length="352" mass="37178">MKKRFLSVLLCASMAAVSLAGCSSGASSSTATTAAPQTTAAQAETTAKAEETTAKASETAGEKLVVGFAQIGQESGWRDAETLSIQTYASENGDKVELLFADAQQKQENQIKAIKNFIEQGVDVIGLAPVVETGWDQVFAEAKEAGIPIILLDRRADVGEDLYATFIGSDFIEEGKMAAKEMAKLIGENGKIVELEGTVGASAATDRKTGFDDEIKASYPGIEIVASQTGDFTRAQGKEVMESFLKSNKDIKGVYAHNDDMALGAIEAIKEAGLKPGEDIKIVSIDGVRGIFEAMAAGEANCTVECNPLLGPLLFETAAKLKAGQSVDKWVKSVDGVFTADMAAKVLPDRKY</sequence>
<dbReference type="GO" id="GO:0030313">
    <property type="term" value="C:cell envelope"/>
    <property type="evidence" value="ECO:0007669"/>
    <property type="project" value="UniProtKB-SubCell"/>
</dbReference>
<comment type="similarity">
    <text evidence="2">Belongs to the bacterial solute-binding protein 2 family.</text>
</comment>
<dbReference type="PROSITE" id="PS51257">
    <property type="entry name" value="PROKAR_LIPOPROTEIN"/>
    <property type="match status" value="1"/>
</dbReference>
<dbReference type="OrthoDB" id="9814427at2"/>
<dbReference type="GO" id="GO:0030246">
    <property type="term" value="F:carbohydrate binding"/>
    <property type="evidence" value="ECO:0007669"/>
    <property type="project" value="UniProtKB-ARBA"/>
</dbReference>
<evidence type="ECO:0000256" key="4">
    <source>
        <dbReference type="SAM" id="MobiDB-lite"/>
    </source>
</evidence>
<evidence type="ECO:0000256" key="3">
    <source>
        <dbReference type="ARBA" id="ARBA00022729"/>
    </source>
</evidence>
<dbReference type="SUPFAM" id="SSF53822">
    <property type="entry name" value="Periplasmic binding protein-like I"/>
    <property type="match status" value="1"/>
</dbReference>
<dbReference type="AlphaFoldDB" id="A0A084JCF7"/>